<keyword evidence="6" id="KW-0119">Carbohydrate metabolism</keyword>
<evidence type="ECO:0000256" key="5">
    <source>
        <dbReference type="ARBA" id="ARBA00022840"/>
    </source>
</evidence>
<keyword evidence="10" id="KW-1185">Reference proteome</keyword>
<feature type="domain" description="Cytidyltransferase-like" evidence="8">
    <location>
        <begin position="29"/>
        <end position="125"/>
    </location>
</feature>
<keyword evidence="5" id="KW-0067">ATP-binding</keyword>
<comment type="caution">
    <text evidence="9">The sequence shown here is derived from an EMBL/GenBank/DDBJ whole genome shotgun (WGS) entry which is preliminary data.</text>
</comment>
<dbReference type="InterPro" id="IPR050385">
    <property type="entry name" value="Archaeal_FAD_synthase"/>
</dbReference>
<dbReference type="PANTHER" id="PTHR43793:SF2">
    <property type="entry name" value="BIFUNCTIONAL PROTEIN HLDE"/>
    <property type="match status" value="1"/>
</dbReference>
<dbReference type="InterPro" id="IPR004821">
    <property type="entry name" value="Cyt_trans-like"/>
</dbReference>
<evidence type="ECO:0000313" key="9">
    <source>
        <dbReference type="EMBL" id="MBF0636757.1"/>
    </source>
</evidence>
<keyword evidence="2" id="KW-0808">Transferase</keyword>
<name>A0ABR9XS94_9CHLB</name>
<dbReference type="SUPFAM" id="SSF52374">
    <property type="entry name" value="Nucleotidylyl transferase"/>
    <property type="match status" value="1"/>
</dbReference>
<organism evidence="9 10">
    <name type="scientific">Prosthecochloris ethylica</name>
    <dbReference type="NCBI Taxonomy" id="2743976"/>
    <lineage>
        <taxon>Bacteria</taxon>
        <taxon>Pseudomonadati</taxon>
        <taxon>Chlorobiota</taxon>
        <taxon>Chlorobiia</taxon>
        <taxon>Chlorobiales</taxon>
        <taxon>Chlorobiaceae</taxon>
        <taxon>Prosthecochloris</taxon>
    </lineage>
</organism>
<dbReference type="EMBL" id="JADGII010000008">
    <property type="protein sequence ID" value="MBF0636757.1"/>
    <property type="molecule type" value="Genomic_DNA"/>
</dbReference>
<dbReference type="InterPro" id="IPR014729">
    <property type="entry name" value="Rossmann-like_a/b/a_fold"/>
</dbReference>
<dbReference type="Pfam" id="PF01467">
    <property type="entry name" value="CTP_transf_like"/>
    <property type="match status" value="1"/>
</dbReference>
<accession>A0ABR9XS94</accession>
<dbReference type="PANTHER" id="PTHR43793">
    <property type="entry name" value="FAD SYNTHASE"/>
    <property type="match status" value="1"/>
</dbReference>
<keyword evidence="4" id="KW-0547">Nucleotide-binding</keyword>
<dbReference type="Proteomes" id="UP000619838">
    <property type="component" value="Unassembled WGS sequence"/>
</dbReference>
<protein>
    <recommendedName>
        <fullName evidence="1">D-glycero-beta-D-manno-heptose 1-phosphate adenylyltransferase</fullName>
        <ecNumber evidence="1">2.7.7.70</ecNumber>
    </recommendedName>
</protein>
<comment type="catalytic activity">
    <reaction evidence="7">
        <text>D-glycero-beta-D-manno-heptose 1-phosphate + ATP + H(+) = ADP-D-glycero-beta-D-manno-heptose + diphosphate</text>
        <dbReference type="Rhea" id="RHEA:27465"/>
        <dbReference type="ChEBI" id="CHEBI:15378"/>
        <dbReference type="ChEBI" id="CHEBI:30616"/>
        <dbReference type="ChEBI" id="CHEBI:33019"/>
        <dbReference type="ChEBI" id="CHEBI:59967"/>
        <dbReference type="ChEBI" id="CHEBI:61593"/>
        <dbReference type="EC" id="2.7.7.70"/>
    </reaction>
</comment>
<dbReference type="Gene3D" id="3.40.50.620">
    <property type="entry name" value="HUPs"/>
    <property type="match status" value="1"/>
</dbReference>
<evidence type="ECO:0000256" key="6">
    <source>
        <dbReference type="ARBA" id="ARBA00023277"/>
    </source>
</evidence>
<evidence type="ECO:0000256" key="7">
    <source>
        <dbReference type="ARBA" id="ARBA00047428"/>
    </source>
</evidence>
<evidence type="ECO:0000256" key="2">
    <source>
        <dbReference type="ARBA" id="ARBA00022679"/>
    </source>
</evidence>
<dbReference type="GO" id="GO:0016779">
    <property type="term" value="F:nucleotidyltransferase activity"/>
    <property type="evidence" value="ECO:0007669"/>
    <property type="project" value="UniProtKB-KW"/>
</dbReference>
<evidence type="ECO:0000256" key="1">
    <source>
        <dbReference type="ARBA" id="ARBA00012519"/>
    </source>
</evidence>
<proteinExistence type="predicted"/>
<dbReference type="NCBIfam" id="TIGR02199">
    <property type="entry name" value="rfaE_dom_II"/>
    <property type="match status" value="1"/>
</dbReference>
<sequence>MSSDKKIVKQTEAAARIEKWQQEQLKVVFTNGCFDILHAGHVQYLEQAREAGDRLVIGVNTDASVRRLKGEKRPVCSETDRCRVLAALGSVDAVVMFDEDTPLKLIERLQPDVLVKGADWSVDTIVGADSVLARGGEVKTIKFLEGRSTTGVIERIIEAYCRSGSTEDGGD</sequence>
<dbReference type="InterPro" id="IPR011914">
    <property type="entry name" value="RfaE_dom_II"/>
</dbReference>
<gene>
    <name evidence="9" type="primary">rfaE2</name>
    <name evidence="9" type="ORF">INT08_06155</name>
</gene>
<dbReference type="NCBIfam" id="TIGR00125">
    <property type="entry name" value="cyt_tran_rel"/>
    <property type="match status" value="1"/>
</dbReference>
<evidence type="ECO:0000256" key="3">
    <source>
        <dbReference type="ARBA" id="ARBA00022695"/>
    </source>
</evidence>
<dbReference type="EC" id="2.7.7.70" evidence="1"/>
<keyword evidence="3 9" id="KW-0548">Nucleotidyltransferase</keyword>
<evidence type="ECO:0000259" key="8">
    <source>
        <dbReference type="Pfam" id="PF01467"/>
    </source>
</evidence>
<reference evidence="9 10" key="1">
    <citation type="journal article" date="2020" name="Microorganisms">
        <title>Simultaneous Genome Sequencing of Prosthecochloris ethylica and Desulfuromonas acetoxidans within a Syntrophic Mixture Reveals Unique Pili and Protein Interactions.</title>
        <authorList>
            <person name="Kyndt J.A."/>
            <person name="Van Beeumen J.J."/>
            <person name="Meyer T.E."/>
        </authorList>
    </citation>
    <scope>NUCLEOTIDE SEQUENCE [LARGE SCALE GENOMIC DNA]</scope>
    <source>
        <strain evidence="9 10">N3</strain>
    </source>
</reference>
<evidence type="ECO:0000256" key="4">
    <source>
        <dbReference type="ARBA" id="ARBA00022741"/>
    </source>
</evidence>
<evidence type="ECO:0000313" key="10">
    <source>
        <dbReference type="Proteomes" id="UP000619838"/>
    </source>
</evidence>
<dbReference type="RefSeq" id="WP_175187741.1">
    <property type="nucleotide sequence ID" value="NZ_JABVZQ010000018.1"/>
</dbReference>